<dbReference type="Pfam" id="PF00067">
    <property type="entry name" value="p450"/>
    <property type="match status" value="1"/>
</dbReference>
<proteinExistence type="inferred from homology"/>
<dbReference type="InterPro" id="IPR036396">
    <property type="entry name" value="Cyt_P450_sf"/>
</dbReference>
<organism evidence="9 10">
    <name type="scientific">Apiospora phragmitis</name>
    <dbReference type="NCBI Taxonomy" id="2905665"/>
    <lineage>
        <taxon>Eukaryota</taxon>
        <taxon>Fungi</taxon>
        <taxon>Dikarya</taxon>
        <taxon>Ascomycota</taxon>
        <taxon>Pezizomycotina</taxon>
        <taxon>Sordariomycetes</taxon>
        <taxon>Xylariomycetidae</taxon>
        <taxon>Amphisphaeriales</taxon>
        <taxon>Apiosporaceae</taxon>
        <taxon>Apiospora</taxon>
    </lineage>
</organism>
<dbReference type="PRINTS" id="PR00463">
    <property type="entry name" value="EP450I"/>
</dbReference>
<sequence>MSAVQTISTAVTPADPAQLIHGTKSEDSDASLNQDRKLTPLEVISYGSPILQGPPRHVSFAAERLHRLNHMAAAFRHWSREGYVFGFSGYSGGDSRYVYSHVHIYGHQAKVAKFKNYEVLSRQAANTLTLRDKAQHSRRRRVVSQAFSENSLPLFEPKILARIDTFCEMLRTKPREAFQDKTMEHSHAWTGPIDMSDEFNNLAFEIMTEVLFDMDFDTMSSVEYRYAMKAIEESNVRLGVLLQASELAIGFLDRRLFSQALRGRRQFVKFIRMVMAKRLGAPKGQSRDLFSHLQDCIDPVTGKGLSTETATFIVAGADTSSTSMAAVSHYITGSSHWYRKAAEEVRSTFPSAEDIRLGPKLNSCICLRACIDESLRLSPPGGSALWREVEAGGMTIAGDFVPEGSEVAVGFYSIQHSTNYYDRPFEFDASRWYRPVERVASDQQQSPYMPFSIGPRSCVEKPMAIAQITLVFARLLWEFDLRRASSPSDWENQDLSPTEGGTCLMRSSA</sequence>
<dbReference type="Gene3D" id="1.10.630.10">
    <property type="entry name" value="Cytochrome P450"/>
    <property type="match status" value="1"/>
</dbReference>
<reference evidence="9 10" key="1">
    <citation type="submission" date="2023-01" db="EMBL/GenBank/DDBJ databases">
        <title>Analysis of 21 Apiospora genomes using comparative genomics revels a genus with tremendous synthesis potential of carbohydrate active enzymes and secondary metabolites.</title>
        <authorList>
            <person name="Sorensen T."/>
        </authorList>
    </citation>
    <scope>NUCLEOTIDE SEQUENCE [LARGE SCALE GENOMIC DNA]</scope>
    <source>
        <strain evidence="9 10">CBS 135458</strain>
    </source>
</reference>
<keyword evidence="5" id="KW-0560">Oxidoreductase</keyword>
<evidence type="ECO:0000256" key="7">
    <source>
        <dbReference type="ARBA" id="ARBA00023033"/>
    </source>
</evidence>
<protein>
    <submittedName>
        <fullName evidence="9">Cytochrome P450</fullName>
    </submittedName>
</protein>
<feature type="region of interest" description="Disordered" evidence="8">
    <location>
        <begin position="487"/>
        <end position="509"/>
    </location>
</feature>
<evidence type="ECO:0000256" key="5">
    <source>
        <dbReference type="ARBA" id="ARBA00023002"/>
    </source>
</evidence>
<comment type="caution">
    <text evidence="9">The sequence shown here is derived from an EMBL/GenBank/DDBJ whole genome shotgun (WGS) entry which is preliminary data.</text>
</comment>
<dbReference type="PANTHER" id="PTHR24305">
    <property type="entry name" value="CYTOCHROME P450"/>
    <property type="match status" value="1"/>
</dbReference>
<name>A0ABR1T6X5_9PEZI</name>
<evidence type="ECO:0000313" key="9">
    <source>
        <dbReference type="EMBL" id="KAK8042342.1"/>
    </source>
</evidence>
<evidence type="ECO:0000256" key="4">
    <source>
        <dbReference type="ARBA" id="ARBA00022723"/>
    </source>
</evidence>
<dbReference type="SUPFAM" id="SSF48264">
    <property type="entry name" value="Cytochrome P450"/>
    <property type="match status" value="1"/>
</dbReference>
<evidence type="ECO:0000256" key="2">
    <source>
        <dbReference type="ARBA" id="ARBA00010617"/>
    </source>
</evidence>
<evidence type="ECO:0000256" key="3">
    <source>
        <dbReference type="ARBA" id="ARBA00022617"/>
    </source>
</evidence>
<keyword evidence="7" id="KW-0503">Monooxygenase</keyword>
<comment type="similarity">
    <text evidence="2">Belongs to the cytochrome P450 family.</text>
</comment>
<evidence type="ECO:0000256" key="1">
    <source>
        <dbReference type="ARBA" id="ARBA00001971"/>
    </source>
</evidence>
<dbReference type="RefSeq" id="XP_066709195.1">
    <property type="nucleotide sequence ID" value="XM_066864234.1"/>
</dbReference>
<comment type="cofactor">
    <cofactor evidence="1">
        <name>heme</name>
        <dbReference type="ChEBI" id="CHEBI:30413"/>
    </cofactor>
</comment>
<keyword evidence="10" id="KW-1185">Reference proteome</keyword>
<evidence type="ECO:0000313" key="10">
    <source>
        <dbReference type="Proteomes" id="UP001480595"/>
    </source>
</evidence>
<evidence type="ECO:0000256" key="8">
    <source>
        <dbReference type="SAM" id="MobiDB-lite"/>
    </source>
</evidence>
<dbReference type="InterPro" id="IPR050121">
    <property type="entry name" value="Cytochrome_P450_monoxygenase"/>
</dbReference>
<gene>
    <name evidence="9" type="ORF">PG994_012825</name>
</gene>
<dbReference type="PANTHER" id="PTHR24305:SF237">
    <property type="entry name" value="CYTOCHROME P450 MONOOXYGENASE ATNE-RELATED"/>
    <property type="match status" value="1"/>
</dbReference>
<keyword evidence="4" id="KW-0479">Metal-binding</keyword>
<feature type="compositionally biased region" description="Polar residues" evidence="8">
    <location>
        <begin position="487"/>
        <end position="496"/>
    </location>
</feature>
<dbReference type="EMBL" id="JAQQWL010000013">
    <property type="protein sequence ID" value="KAK8042342.1"/>
    <property type="molecule type" value="Genomic_DNA"/>
</dbReference>
<evidence type="ECO:0000256" key="6">
    <source>
        <dbReference type="ARBA" id="ARBA00023004"/>
    </source>
</evidence>
<dbReference type="Proteomes" id="UP001480595">
    <property type="component" value="Unassembled WGS sequence"/>
</dbReference>
<dbReference type="CDD" id="cd11061">
    <property type="entry name" value="CYP67-like"/>
    <property type="match status" value="1"/>
</dbReference>
<dbReference type="InterPro" id="IPR001128">
    <property type="entry name" value="Cyt_P450"/>
</dbReference>
<keyword evidence="6" id="KW-0408">Iron</keyword>
<accession>A0ABR1T6X5</accession>
<keyword evidence="3" id="KW-0349">Heme</keyword>
<dbReference type="InterPro" id="IPR002401">
    <property type="entry name" value="Cyt_P450_E_grp-I"/>
</dbReference>
<dbReference type="PRINTS" id="PR00385">
    <property type="entry name" value="P450"/>
</dbReference>
<dbReference type="GeneID" id="92097297"/>